<reference evidence="8" key="1">
    <citation type="submission" date="2020-02" db="EMBL/GenBank/DDBJ databases">
        <authorList>
            <person name="Meier V. D."/>
        </authorList>
    </citation>
    <scope>NUCLEOTIDE SEQUENCE</scope>
    <source>
        <strain evidence="8">AVDCRST_MAG63</strain>
    </source>
</reference>
<gene>
    <name evidence="8" type="ORF">AVDCRST_MAG63-3796</name>
</gene>
<dbReference type="InterPro" id="IPR000064">
    <property type="entry name" value="NLP_P60_dom"/>
</dbReference>
<feature type="chain" id="PRO_5027105572" description="NlpC/P60 domain-containing protein" evidence="6">
    <location>
        <begin position="26"/>
        <end position="297"/>
    </location>
</feature>
<evidence type="ECO:0000256" key="4">
    <source>
        <dbReference type="ARBA" id="ARBA00022807"/>
    </source>
</evidence>
<evidence type="ECO:0000256" key="2">
    <source>
        <dbReference type="ARBA" id="ARBA00022670"/>
    </source>
</evidence>
<comment type="similarity">
    <text evidence="1">Belongs to the peptidase C40 family.</text>
</comment>
<evidence type="ECO:0000256" key="3">
    <source>
        <dbReference type="ARBA" id="ARBA00022801"/>
    </source>
</evidence>
<keyword evidence="6" id="KW-0732">Signal</keyword>
<keyword evidence="2" id="KW-0645">Protease</keyword>
<feature type="compositionally biased region" description="Pro residues" evidence="5">
    <location>
        <begin position="147"/>
        <end position="160"/>
    </location>
</feature>
<dbReference type="PANTHER" id="PTHR47053:SF1">
    <property type="entry name" value="MUREIN DD-ENDOPEPTIDASE MEPH-RELATED"/>
    <property type="match status" value="1"/>
</dbReference>
<protein>
    <recommendedName>
        <fullName evidence="7">NlpC/P60 domain-containing protein</fullName>
    </recommendedName>
</protein>
<proteinExistence type="inferred from homology"/>
<organism evidence="8">
    <name type="scientific">uncultured Armatimonadetes bacterium</name>
    <dbReference type="NCBI Taxonomy" id="157466"/>
    <lineage>
        <taxon>Bacteria</taxon>
        <taxon>Bacillati</taxon>
        <taxon>Armatimonadota</taxon>
        <taxon>environmental samples</taxon>
    </lineage>
</organism>
<dbReference type="InterPro" id="IPR038765">
    <property type="entry name" value="Papain-like_cys_pep_sf"/>
</dbReference>
<dbReference type="Pfam" id="PF00877">
    <property type="entry name" value="NLPC_P60"/>
    <property type="match status" value="1"/>
</dbReference>
<evidence type="ECO:0000313" key="8">
    <source>
        <dbReference type="EMBL" id="CAA9283884.1"/>
    </source>
</evidence>
<dbReference type="AlphaFoldDB" id="A0A6J4JPC5"/>
<feature type="region of interest" description="Disordered" evidence="5">
    <location>
        <begin position="146"/>
        <end position="169"/>
    </location>
</feature>
<feature type="signal peptide" evidence="6">
    <location>
        <begin position="1"/>
        <end position="25"/>
    </location>
</feature>
<dbReference type="PANTHER" id="PTHR47053">
    <property type="entry name" value="MUREIN DD-ENDOPEPTIDASE MEPH-RELATED"/>
    <property type="match status" value="1"/>
</dbReference>
<dbReference type="Gene3D" id="3.90.1720.10">
    <property type="entry name" value="endopeptidase domain like (from Nostoc punctiforme)"/>
    <property type="match status" value="1"/>
</dbReference>
<accession>A0A6J4JPC5</accession>
<evidence type="ECO:0000256" key="5">
    <source>
        <dbReference type="SAM" id="MobiDB-lite"/>
    </source>
</evidence>
<feature type="region of interest" description="Disordered" evidence="5">
    <location>
        <begin position="32"/>
        <end position="64"/>
    </location>
</feature>
<feature type="domain" description="NlpC/P60" evidence="7">
    <location>
        <begin position="175"/>
        <end position="297"/>
    </location>
</feature>
<dbReference type="PROSITE" id="PS51935">
    <property type="entry name" value="NLPC_P60"/>
    <property type="match status" value="1"/>
</dbReference>
<keyword evidence="3" id="KW-0378">Hydrolase</keyword>
<evidence type="ECO:0000256" key="6">
    <source>
        <dbReference type="SAM" id="SignalP"/>
    </source>
</evidence>
<dbReference type="GO" id="GO:0008234">
    <property type="term" value="F:cysteine-type peptidase activity"/>
    <property type="evidence" value="ECO:0007669"/>
    <property type="project" value="UniProtKB-KW"/>
</dbReference>
<dbReference type="GO" id="GO:0006508">
    <property type="term" value="P:proteolysis"/>
    <property type="evidence" value="ECO:0007669"/>
    <property type="project" value="UniProtKB-KW"/>
</dbReference>
<evidence type="ECO:0000259" key="7">
    <source>
        <dbReference type="PROSITE" id="PS51935"/>
    </source>
</evidence>
<keyword evidence="4" id="KW-0788">Thiol protease</keyword>
<dbReference type="EMBL" id="CADCTO010000508">
    <property type="protein sequence ID" value="CAA9283884.1"/>
    <property type="molecule type" value="Genomic_DNA"/>
</dbReference>
<evidence type="ECO:0000256" key="1">
    <source>
        <dbReference type="ARBA" id="ARBA00007074"/>
    </source>
</evidence>
<sequence length="297" mass="31284">MSLHRFLAAAVVLASAGSASPFAHAQSGTSTLDLTLNTSPRTSPRSGVRGGGRAAVSSRGGTIARREAPQQSVLGRLAQVAVDKTPIRRGRDGHSAVLSVVPQGTYLAIVSEVGDHYGVLMIDRTTGWLPKASAQMIEYQVAVGDPNLPPPPSAPEPPAFPGGGDAPTGLPEGLDARTAALLREAFSYLGVPYVWAGNTRSGLDCSGFVKNVFASQGVSLPRHSGDQARVGEEVPWEGLQAGDRLYFDMGRKGRISHTGIYLGNGYFIHASSNQKKVGVDSLMKANYYKSLVCARRS</sequence>
<dbReference type="SUPFAM" id="SSF54001">
    <property type="entry name" value="Cysteine proteinases"/>
    <property type="match status" value="1"/>
</dbReference>
<feature type="compositionally biased region" description="Low complexity" evidence="5">
    <location>
        <begin position="38"/>
        <end position="47"/>
    </location>
</feature>
<name>A0A6J4JPC5_9BACT</name>
<dbReference type="InterPro" id="IPR051202">
    <property type="entry name" value="Peptidase_C40"/>
</dbReference>